<dbReference type="FunFam" id="1.10.287.90:FF:000003">
    <property type="entry name" value="Cytochrome C oxidase subunit II"/>
    <property type="match status" value="1"/>
</dbReference>
<keyword evidence="6" id="KW-0813">Transport</keyword>
<evidence type="ECO:0000256" key="3">
    <source>
        <dbReference type="ARBA" id="ARBA00004651"/>
    </source>
</evidence>
<organism evidence="25 26">
    <name type="scientific">Actinocrinis puniceicyclus</name>
    <dbReference type="NCBI Taxonomy" id="977794"/>
    <lineage>
        <taxon>Bacteria</taxon>
        <taxon>Bacillati</taxon>
        <taxon>Actinomycetota</taxon>
        <taxon>Actinomycetes</taxon>
        <taxon>Catenulisporales</taxon>
        <taxon>Actinospicaceae</taxon>
        <taxon>Actinocrinis</taxon>
    </lineage>
</organism>
<dbReference type="PROSITE" id="PS00078">
    <property type="entry name" value="COX2"/>
    <property type="match status" value="1"/>
</dbReference>
<evidence type="ECO:0000256" key="12">
    <source>
        <dbReference type="ARBA" id="ARBA00022967"/>
    </source>
</evidence>
<comment type="catalytic activity">
    <reaction evidence="20">
        <text>4 Fe(II)-[cytochrome c] + O2 + 8 H(+)(in) = 4 Fe(III)-[cytochrome c] + 2 H2O + 4 H(+)(out)</text>
        <dbReference type="Rhea" id="RHEA:11436"/>
        <dbReference type="Rhea" id="RHEA-COMP:10350"/>
        <dbReference type="Rhea" id="RHEA-COMP:14399"/>
        <dbReference type="ChEBI" id="CHEBI:15377"/>
        <dbReference type="ChEBI" id="CHEBI:15378"/>
        <dbReference type="ChEBI" id="CHEBI:15379"/>
        <dbReference type="ChEBI" id="CHEBI:29033"/>
        <dbReference type="ChEBI" id="CHEBI:29034"/>
        <dbReference type="EC" id="7.1.1.9"/>
    </reaction>
</comment>
<dbReference type="Gene3D" id="1.10.287.90">
    <property type="match status" value="1"/>
</dbReference>
<name>A0A8J8BCU0_9ACTN</name>
<evidence type="ECO:0000259" key="23">
    <source>
        <dbReference type="PROSITE" id="PS50857"/>
    </source>
</evidence>
<dbReference type="InterPro" id="IPR036257">
    <property type="entry name" value="Cyt_c_oxidase_su2_TM_sf"/>
</dbReference>
<comment type="similarity">
    <text evidence="4">Belongs to the cytochrome c oxidase subunit 2 family.</text>
</comment>
<dbReference type="InterPro" id="IPR011759">
    <property type="entry name" value="Cyt_c_oxidase_su2_TM_dom"/>
</dbReference>
<evidence type="ECO:0000256" key="20">
    <source>
        <dbReference type="ARBA" id="ARBA00047816"/>
    </source>
</evidence>
<dbReference type="PRINTS" id="PR01166">
    <property type="entry name" value="CYCOXIDASEII"/>
</dbReference>
<comment type="caution">
    <text evidence="25">The sequence shown here is derived from an EMBL/GenBank/DDBJ whole genome shotgun (WGS) entry which is preliminary data.</text>
</comment>
<feature type="transmembrane region" description="Helical" evidence="22">
    <location>
        <begin position="39"/>
        <end position="62"/>
    </location>
</feature>
<feature type="domain" description="Cytochrome oxidase subunit II transmembrane region profile" evidence="24">
    <location>
        <begin position="14"/>
        <end position="111"/>
    </location>
</feature>
<dbReference type="GO" id="GO:0004129">
    <property type="term" value="F:cytochrome-c oxidase activity"/>
    <property type="evidence" value="ECO:0007669"/>
    <property type="project" value="UniProtKB-EC"/>
</dbReference>
<evidence type="ECO:0000256" key="19">
    <source>
        <dbReference type="ARBA" id="ARBA00031399"/>
    </source>
</evidence>
<evidence type="ECO:0000259" key="24">
    <source>
        <dbReference type="PROSITE" id="PS50999"/>
    </source>
</evidence>
<dbReference type="PROSITE" id="PS50857">
    <property type="entry name" value="COX2_CUA"/>
    <property type="match status" value="1"/>
</dbReference>
<dbReference type="PANTHER" id="PTHR22888">
    <property type="entry name" value="CYTOCHROME C OXIDASE, SUBUNIT II"/>
    <property type="match status" value="1"/>
</dbReference>
<dbReference type="InterPro" id="IPR045187">
    <property type="entry name" value="CcO_II"/>
</dbReference>
<evidence type="ECO:0000256" key="9">
    <source>
        <dbReference type="ARBA" id="ARBA00022692"/>
    </source>
</evidence>
<dbReference type="AlphaFoldDB" id="A0A8J8BCU0"/>
<sequence length="289" mass="31310">MAGAVLVAASGCANSTFTRLGFPDPASAEAPTILHLWQGSWIAAFAVGALVWGLILWTSFFHRRSRHGIEVPPQTKYNIPIELLYTAVPTIMVAVLFYFTAKDESQLLKITSDQATSINVVGRQWSWSFNYNYDAATGQQFSAGGPSVYEAGTPGQPPHLYLPLGEKVKFTLTSPDVIHSFWVPAFLFKLDVVPGRVNQFELTPTKQGEFIGECAELCGVDHSRMLFWVDVVPPDQYKAHLAQLQQKGNNGQLPIGCGPNAGVGEEGIPCRVGPMTGIKGKNATGGTGW</sequence>
<evidence type="ECO:0000256" key="5">
    <source>
        <dbReference type="ARBA" id="ARBA00012949"/>
    </source>
</evidence>
<keyword evidence="8" id="KW-0679">Respiratory chain</keyword>
<evidence type="ECO:0000256" key="13">
    <source>
        <dbReference type="ARBA" id="ARBA00022982"/>
    </source>
</evidence>
<dbReference type="InterPro" id="IPR014222">
    <property type="entry name" value="Cyt_c_oxidase_su2"/>
</dbReference>
<dbReference type="Pfam" id="PF00116">
    <property type="entry name" value="COX2"/>
    <property type="match status" value="1"/>
</dbReference>
<dbReference type="GO" id="GO:0042773">
    <property type="term" value="P:ATP synthesis coupled electron transport"/>
    <property type="evidence" value="ECO:0007669"/>
    <property type="project" value="TreeGrafter"/>
</dbReference>
<evidence type="ECO:0000256" key="11">
    <source>
        <dbReference type="ARBA" id="ARBA00022729"/>
    </source>
</evidence>
<dbReference type="EMBL" id="JAGSXH010000027">
    <property type="protein sequence ID" value="MBS2963456.1"/>
    <property type="molecule type" value="Genomic_DNA"/>
</dbReference>
<dbReference type="GO" id="GO:0005507">
    <property type="term" value="F:copper ion binding"/>
    <property type="evidence" value="ECO:0007669"/>
    <property type="project" value="InterPro"/>
</dbReference>
<protein>
    <recommendedName>
        <fullName evidence="5">cytochrome-c oxidase</fullName>
        <ecNumber evidence="5">7.1.1.9</ecNumber>
    </recommendedName>
    <alternativeName>
        <fullName evidence="19">Cytochrome aa3 subunit 2</fullName>
    </alternativeName>
    <alternativeName>
        <fullName evidence="18">Cytochrome c oxidase polypeptide II</fullName>
    </alternativeName>
    <alternativeName>
        <fullName evidence="21">Oxidase aa(3) subunit 2</fullName>
    </alternativeName>
</protein>
<feature type="domain" description="Cytochrome oxidase subunit II copper A binding" evidence="23">
    <location>
        <begin position="113"/>
        <end position="243"/>
    </location>
</feature>
<evidence type="ECO:0000256" key="6">
    <source>
        <dbReference type="ARBA" id="ARBA00022448"/>
    </source>
</evidence>
<dbReference type="EC" id="7.1.1.9" evidence="5"/>
<evidence type="ECO:0000256" key="16">
    <source>
        <dbReference type="ARBA" id="ARBA00023136"/>
    </source>
</evidence>
<keyword evidence="11" id="KW-0732">Signal</keyword>
<dbReference type="Proteomes" id="UP000677913">
    <property type="component" value="Unassembled WGS sequence"/>
</dbReference>
<dbReference type="Gene3D" id="2.60.40.420">
    <property type="entry name" value="Cupredoxins - blue copper proteins"/>
    <property type="match status" value="1"/>
</dbReference>
<dbReference type="GO" id="GO:0016491">
    <property type="term" value="F:oxidoreductase activity"/>
    <property type="evidence" value="ECO:0007669"/>
    <property type="project" value="InterPro"/>
</dbReference>
<evidence type="ECO:0000256" key="7">
    <source>
        <dbReference type="ARBA" id="ARBA00022475"/>
    </source>
</evidence>
<comment type="cofactor">
    <cofactor evidence="2">
        <name>heme</name>
        <dbReference type="ChEBI" id="CHEBI:30413"/>
    </cofactor>
</comment>
<dbReference type="InterPro" id="IPR001505">
    <property type="entry name" value="Copper_CuA"/>
</dbReference>
<dbReference type="SUPFAM" id="SSF81464">
    <property type="entry name" value="Cytochrome c oxidase subunit II-like, transmembrane region"/>
    <property type="match status" value="1"/>
</dbReference>
<evidence type="ECO:0000256" key="8">
    <source>
        <dbReference type="ARBA" id="ARBA00022660"/>
    </source>
</evidence>
<evidence type="ECO:0000256" key="4">
    <source>
        <dbReference type="ARBA" id="ARBA00007866"/>
    </source>
</evidence>
<evidence type="ECO:0000313" key="25">
    <source>
        <dbReference type="EMBL" id="MBS2963456.1"/>
    </source>
</evidence>
<keyword evidence="9 22" id="KW-0812">Transmembrane</keyword>
<proteinExistence type="inferred from homology"/>
<dbReference type="SUPFAM" id="SSF49503">
    <property type="entry name" value="Cupredoxins"/>
    <property type="match status" value="1"/>
</dbReference>
<feature type="transmembrane region" description="Helical" evidence="22">
    <location>
        <begin position="83"/>
        <end position="101"/>
    </location>
</feature>
<comment type="function">
    <text evidence="17">Subunits I and II form the functional core of the enzyme complex. Electrons originating in cytochrome c are transferred via heme a and Cu(A) to the binuclear center formed by heme a3 and Cu(B).</text>
</comment>
<evidence type="ECO:0000256" key="1">
    <source>
        <dbReference type="ARBA" id="ARBA00001935"/>
    </source>
</evidence>
<dbReference type="GO" id="GO:0005886">
    <property type="term" value="C:plasma membrane"/>
    <property type="evidence" value="ECO:0007669"/>
    <property type="project" value="UniProtKB-SubCell"/>
</dbReference>
<dbReference type="InterPro" id="IPR002429">
    <property type="entry name" value="CcO_II-like_C"/>
</dbReference>
<evidence type="ECO:0000256" key="21">
    <source>
        <dbReference type="ARBA" id="ARBA00050058"/>
    </source>
</evidence>
<keyword evidence="7" id="KW-1003">Cell membrane</keyword>
<comment type="subcellular location">
    <subcellularLocation>
        <location evidence="3">Cell membrane</location>
        <topology evidence="3">Multi-pass membrane protein</topology>
    </subcellularLocation>
</comment>
<dbReference type="PROSITE" id="PS50999">
    <property type="entry name" value="COX2_TM"/>
    <property type="match status" value="1"/>
</dbReference>
<dbReference type="CDD" id="cd13919">
    <property type="entry name" value="CuRO_HCO_II_like_5"/>
    <property type="match status" value="1"/>
</dbReference>
<evidence type="ECO:0000256" key="15">
    <source>
        <dbReference type="ARBA" id="ARBA00023008"/>
    </source>
</evidence>
<gene>
    <name evidence="25" type="primary">coxB</name>
    <name evidence="25" type="ORF">KGA66_10390</name>
</gene>
<dbReference type="PANTHER" id="PTHR22888:SF9">
    <property type="entry name" value="CYTOCHROME C OXIDASE SUBUNIT 2"/>
    <property type="match status" value="1"/>
</dbReference>
<keyword evidence="15" id="KW-0186">Copper</keyword>
<dbReference type="InterPro" id="IPR008972">
    <property type="entry name" value="Cupredoxin"/>
</dbReference>
<keyword evidence="10" id="KW-0479">Metal-binding</keyword>
<reference evidence="25" key="1">
    <citation type="submission" date="2021-04" db="EMBL/GenBank/DDBJ databases">
        <title>Genome based classification of Actinospica acidithermotolerans sp. nov., an actinobacterium isolated from an Indonesian hot spring.</title>
        <authorList>
            <person name="Kusuma A.B."/>
            <person name="Putra K.E."/>
            <person name="Nafisah S."/>
            <person name="Loh J."/>
            <person name="Nouioui I."/>
            <person name="Goodfellow M."/>
        </authorList>
    </citation>
    <scope>NUCLEOTIDE SEQUENCE</scope>
    <source>
        <strain evidence="25">DSM 45618</strain>
    </source>
</reference>
<evidence type="ECO:0000256" key="17">
    <source>
        <dbReference type="ARBA" id="ARBA00024688"/>
    </source>
</evidence>
<dbReference type="NCBIfam" id="TIGR02866">
    <property type="entry name" value="CoxB"/>
    <property type="match status" value="1"/>
</dbReference>
<evidence type="ECO:0000256" key="10">
    <source>
        <dbReference type="ARBA" id="ARBA00022723"/>
    </source>
</evidence>
<keyword evidence="26" id="KW-1185">Reference proteome</keyword>
<keyword evidence="12" id="KW-1278">Translocase</keyword>
<comment type="cofactor">
    <cofactor evidence="1">
        <name>Cu cation</name>
        <dbReference type="ChEBI" id="CHEBI:23378"/>
    </cofactor>
</comment>
<accession>A0A8J8BCU0</accession>
<evidence type="ECO:0000256" key="14">
    <source>
        <dbReference type="ARBA" id="ARBA00022989"/>
    </source>
</evidence>
<evidence type="ECO:0000256" key="2">
    <source>
        <dbReference type="ARBA" id="ARBA00001971"/>
    </source>
</evidence>
<keyword evidence="14 22" id="KW-1133">Transmembrane helix</keyword>
<evidence type="ECO:0000313" key="26">
    <source>
        <dbReference type="Proteomes" id="UP000677913"/>
    </source>
</evidence>
<evidence type="ECO:0000256" key="18">
    <source>
        <dbReference type="ARBA" id="ARBA00031389"/>
    </source>
</evidence>
<keyword evidence="16 22" id="KW-0472">Membrane</keyword>
<keyword evidence="13" id="KW-0249">Electron transport</keyword>
<evidence type="ECO:0000256" key="22">
    <source>
        <dbReference type="SAM" id="Phobius"/>
    </source>
</evidence>